<dbReference type="SMART" id="SM00299">
    <property type="entry name" value="CLH"/>
    <property type="match status" value="1"/>
</dbReference>
<dbReference type="PANTHER" id="PTHR10292:SF1">
    <property type="entry name" value="CLATHRIN HEAVY CHAIN"/>
    <property type="match status" value="1"/>
</dbReference>
<organism evidence="4">
    <name type="scientific">Hydatigena taeniaeformis</name>
    <name type="common">Feline tapeworm</name>
    <name type="synonym">Taenia taeniaeformis</name>
    <dbReference type="NCBI Taxonomy" id="6205"/>
    <lineage>
        <taxon>Eukaryota</taxon>
        <taxon>Metazoa</taxon>
        <taxon>Spiralia</taxon>
        <taxon>Lophotrochozoa</taxon>
        <taxon>Platyhelminthes</taxon>
        <taxon>Cestoda</taxon>
        <taxon>Eucestoda</taxon>
        <taxon>Cyclophyllidea</taxon>
        <taxon>Taeniidae</taxon>
        <taxon>Hydatigera</taxon>
    </lineage>
</organism>
<evidence type="ECO:0000256" key="1">
    <source>
        <dbReference type="PROSITE-ProRule" id="PRU01006"/>
    </source>
</evidence>
<evidence type="ECO:0000313" key="2">
    <source>
        <dbReference type="EMBL" id="VDM22027.1"/>
    </source>
</evidence>
<dbReference type="InterPro" id="IPR011990">
    <property type="entry name" value="TPR-like_helical_dom_sf"/>
</dbReference>
<dbReference type="GO" id="GO:0005938">
    <property type="term" value="C:cell cortex"/>
    <property type="evidence" value="ECO:0007669"/>
    <property type="project" value="TreeGrafter"/>
</dbReference>
<dbReference type="AlphaFoldDB" id="A0A0R3WQW5"/>
<dbReference type="Gene3D" id="1.25.40.10">
    <property type="entry name" value="Tetratricopeptide repeat domain"/>
    <property type="match status" value="1"/>
</dbReference>
<gene>
    <name evidence="2" type="ORF">TTAC_LOCUS3140</name>
</gene>
<dbReference type="GO" id="GO:0045334">
    <property type="term" value="C:clathrin-coated endocytic vesicle"/>
    <property type="evidence" value="ECO:0007669"/>
    <property type="project" value="TreeGrafter"/>
</dbReference>
<dbReference type="PANTHER" id="PTHR10292">
    <property type="entry name" value="CLATHRIN HEAVY CHAIN RELATED"/>
    <property type="match status" value="1"/>
</dbReference>
<reference evidence="2 3" key="2">
    <citation type="submission" date="2018-11" db="EMBL/GenBank/DDBJ databases">
        <authorList>
            <consortium name="Pathogen Informatics"/>
        </authorList>
    </citation>
    <scope>NUCLEOTIDE SEQUENCE [LARGE SCALE GENOMIC DNA]</scope>
</reference>
<accession>A0A0R3WQW5</accession>
<dbReference type="GO" id="GO:0006886">
    <property type="term" value="P:intracellular protein transport"/>
    <property type="evidence" value="ECO:0007669"/>
    <property type="project" value="UniProtKB-UniRule"/>
</dbReference>
<name>A0A0R3WQW5_HYDTA</name>
<dbReference type="STRING" id="6205.A0A0R3WQW5"/>
<dbReference type="InterPro" id="IPR055358">
    <property type="entry name" value="CHCR"/>
</dbReference>
<evidence type="ECO:0000313" key="3">
    <source>
        <dbReference type="Proteomes" id="UP000274429"/>
    </source>
</evidence>
<dbReference type="PROSITE" id="PS50236">
    <property type="entry name" value="CHCR"/>
    <property type="match status" value="1"/>
</dbReference>
<sequence length="359" mass="40641">MMAHPTEAWRENHFKDMITKVANLELYYKAIQFYLTYKPLLLNDLLTVLIPRLDHTRTVAFFTKVGHIAFVKPYLCVVQQSGANNKAVNEALNALLIEEEDYQALRHSIEAHSNFDNIALAQALEKHELTEFRRLSALLYKGNNRWVQSIELCKRDKLYRDAMQYAADSRDPETAEDLLRWFLSENLPDCFSACLYQCYDLLRPDVVLELAWRNGLTDMAMPFLIQTIRELTAKVGTLGSFLTARLKCLSLIVPKHFCAGSSVTYMLQTVAIVVYFCCACPISKFLFSSQIDHLEKSERTRSEEEEKKEQAVNPLVLHTDTPLMLTGGTLPQLGAYGTGMMPPPAAGSGGFYSTNGPSY</sequence>
<dbReference type="SUPFAM" id="SSF48371">
    <property type="entry name" value="ARM repeat"/>
    <property type="match status" value="1"/>
</dbReference>
<proteinExistence type="predicted"/>
<dbReference type="WBParaSite" id="TTAC_0000315501-mRNA-1">
    <property type="protein sequence ID" value="TTAC_0000315501-mRNA-1"/>
    <property type="gene ID" value="TTAC_0000315501"/>
</dbReference>
<evidence type="ECO:0000313" key="4">
    <source>
        <dbReference type="WBParaSite" id="TTAC_0000315501-mRNA-1"/>
    </source>
</evidence>
<dbReference type="InterPro" id="IPR016024">
    <property type="entry name" value="ARM-type_fold"/>
</dbReference>
<protein>
    <submittedName>
        <fullName evidence="4">Clathrin heavy chain</fullName>
    </submittedName>
</protein>
<reference evidence="4" key="1">
    <citation type="submission" date="2017-02" db="UniProtKB">
        <authorList>
            <consortium name="WormBaseParasite"/>
        </authorList>
    </citation>
    <scope>IDENTIFICATION</scope>
</reference>
<dbReference type="EMBL" id="UYWX01001975">
    <property type="protein sequence ID" value="VDM22027.1"/>
    <property type="molecule type" value="Genomic_DNA"/>
</dbReference>
<dbReference type="FunFam" id="1.25.40.730:FF:000002">
    <property type="entry name" value="Clathrin heavy chain"/>
    <property type="match status" value="1"/>
</dbReference>
<dbReference type="OrthoDB" id="2113814at2759"/>
<dbReference type="Pfam" id="PF00637">
    <property type="entry name" value="Clathrin"/>
    <property type="match status" value="1"/>
</dbReference>
<dbReference type="GO" id="GO:0006898">
    <property type="term" value="P:receptor-mediated endocytosis"/>
    <property type="evidence" value="ECO:0007669"/>
    <property type="project" value="TreeGrafter"/>
</dbReference>
<keyword evidence="3" id="KW-1185">Reference proteome</keyword>
<dbReference type="Proteomes" id="UP000274429">
    <property type="component" value="Unassembled WGS sequence"/>
</dbReference>
<dbReference type="Gene3D" id="1.25.40.730">
    <property type="match status" value="1"/>
</dbReference>
<dbReference type="InterPro" id="IPR000547">
    <property type="entry name" value="Clathrin_H-chain/VPS_repeat"/>
</dbReference>
<dbReference type="GO" id="GO:0032051">
    <property type="term" value="F:clathrin light chain binding"/>
    <property type="evidence" value="ECO:0007669"/>
    <property type="project" value="TreeGrafter"/>
</dbReference>
<feature type="repeat" description="CHCR" evidence="1">
    <location>
        <begin position="46"/>
        <end position="191"/>
    </location>
</feature>
<dbReference type="GO" id="GO:0071439">
    <property type="term" value="C:clathrin complex"/>
    <property type="evidence" value="ECO:0007669"/>
    <property type="project" value="TreeGrafter"/>
</dbReference>